<organism evidence="7 8">
    <name type="scientific">Strongyloides stercoralis</name>
    <name type="common">Threadworm</name>
    <dbReference type="NCBI Taxonomy" id="6248"/>
    <lineage>
        <taxon>Eukaryota</taxon>
        <taxon>Metazoa</taxon>
        <taxon>Ecdysozoa</taxon>
        <taxon>Nematoda</taxon>
        <taxon>Chromadorea</taxon>
        <taxon>Rhabditida</taxon>
        <taxon>Tylenchina</taxon>
        <taxon>Panagrolaimomorpha</taxon>
        <taxon>Strongyloidoidea</taxon>
        <taxon>Strongyloididae</taxon>
        <taxon>Strongyloides</taxon>
    </lineage>
</organism>
<dbReference type="GO" id="GO:0016020">
    <property type="term" value="C:membrane"/>
    <property type="evidence" value="ECO:0007669"/>
    <property type="project" value="UniProtKB-SubCell"/>
</dbReference>
<feature type="transmembrane region" description="Helical" evidence="5">
    <location>
        <begin position="192"/>
        <end position="216"/>
    </location>
</feature>
<dbReference type="InterPro" id="IPR019424">
    <property type="entry name" value="7TM_GPCR_Srsx"/>
</dbReference>
<proteinExistence type="predicted"/>
<feature type="domain" description="G-protein coupled receptors family 1 profile" evidence="6">
    <location>
        <begin position="41"/>
        <end position="308"/>
    </location>
</feature>
<evidence type="ECO:0000256" key="1">
    <source>
        <dbReference type="ARBA" id="ARBA00004370"/>
    </source>
</evidence>
<feature type="transmembrane region" description="Helical" evidence="5">
    <location>
        <begin position="150"/>
        <end position="172"/>
    </location>
</feature>
<evidence type="ECO:0000256" key="3">
    <source>
        <dbReference type="ARBA" id="ARBA00022989"/>
    </source>
</evidence>
<dbReference type="SUPFAM" id="SSF81321">
    <property type="entry name" value="Family A G protein-coupled receptor-like"/>
    <property type="match status" value="1"/>
</dbReference>
<evidence type="ECO:0000256" key="4">
    <source>
        <dbReference type="ARBA" id="ARBA00023136"/>
    </source>
</evidence>
<keyword evidence="2 5" id="KW-0812">Transmembrane</keyword>
<dbReference type="Proteomes" id="UP000035681">
    <property type="component" value="Unplaced"/>
</dbReference>
<dbReference type="PROSITE" id="PS50262">
    <property type="entry name" value="G_PROTEIN_RECEP_F1_2"/>
    <property type="match status" value="1"/>
</dbReference>
<evidence type="ECO:0000313" key="8">
    <source>
        <dbReference type="WBParaSite" id="TCONS_00011409.p1"/>
    </source>
</evidence>
<dbReference type="PANTHER" id="PTHR23360">
    <property type="entry name" value="G-PROTEIN COUPLED RECEPTORS FAMILY 1 PROFILE DOMAIN-CONTAINING PROTEIN-RELATED"/>
    <property type="match status" value="1"/>
</dbReference>
<feature type="transmembrane region" description="Helical" evidence="5">
    <location>
        <begin position="257"/>
        <end position="282"/>
    </location>
</feature>
<feature type="transmembrane region" description="Helical" evidence="5">
    <location>
        <begin position="26"/>
        <end position="49"/>
    </location>
</feature>
<dbReference type="AlphaFoldDB" id="A0AAF5DEX0"/>
<evidence type="ECO:0000313" key="7">
    <source>
        <dbReference type="Proteomes" id="UP000035681"/>
    </source>
</evidence>
<sequence length="431" mass="48982">MDPNITIPKGWVKSYEDRQKIENLLIYQYINIGIGGGGVFINFVLLLTLISSKYFMKSGGLIILLCIGDLANCLYIFLQGYTRSNIYNYILLYQIYKIQTYWSCALMPFNWMGLLGSFIPHIVTFVMGLEKIIALKFPVIYKKYLNGNQISLIIFCLGYVVLAMAIAFVLAFSYRNKISKYWCGRKASYTSIYVIIIYIMNIIGYFVCFIITIIVLSHIRITLKTSLDKKKKIKKQRNKSLSDQERRDLKNYHRIKLIVIISFISSVTISVPSFLSLLSLYFDNLGVIISDPSDWISVFKSSINFFVYLFMNNDFKVHLYGKILRMKKYQQNINFTTTTKIITHTISSTIEGQATCKCSGGCKCRSTGYKCCSTGCKCCSDGCKCCSGGCKCCSCECCKSCDSCKCGCCRCCEKFDKVKIEISGRKCCACC</sequence>
<dbReference type="InterPro" id="IPR017452">
    <property type="entry name" value="GPCR_Rhodpsn_7TM"/>
</dbReference>
<dbReference type="PANTHER" id="PTHR23360:SF29">
    <property type="entry name" value="G_PROTEIN_RECEP_F1_2 DOMAIN-CONTAINING PROTEIN"/>
    <property type="match status" value="1"/>
</dbReference>
<dbReference type="Pfam" id="PF10320">
    <property type="entry name" value="7TM_GPCR_Srsx"/>
    <property type="match status" value="1"/>
</dbReference>
<dbReference type="WBParaSite" id="TCONS_00011409.p1">
    <property type="protein sequence ID" value="TCONS_00011409.p1"/>
    <property type="gene ID" value="XLOC_005779"/>
</dbReference>
<dbReference type="Gene3D" id="1.20.1070.10">
    <property type="entry name" value="Rhodopsin 7-helix transmembrane proteins"/>
    <property type="match status" value="1"/>
</dbReference>
<dbReference type="CDD" id="cd00637">
    <property type="entry name" value="7tm_classA_rhodopsin-like"/>
    <property type="match status" value="1"/>
</dbReference>
<comment type="subcellular location">
    <subcellularLocation>
        <location evidence="1">Membrane</location>
    </subcellularLocation>
</comment>
<keyword evidence="4 5" id="KW-0472">Membrane</keyword>
<keyword evidence="3 5" id="KW-1133">Transmembrane helix</keyword>
<name>A0AAF5DEX0_STRER</name>
<evidence type="ECO:0000256" key="5">
    <source>
        <dbReference type="SAM" id="Phobius"/>
    </source>
</evidence>
<reference evidence="8" key="1">
    <citation type="submission" date="2024-02" db="UniProtKB">
        <authorList>
            <consortium name="WormBaseParasite"/>
        </authorList>
    </citation>
    <scope>IDENTIFICATION</scope>
</reference>
<evidence type="ECO:0000256" key="2">
    <source>
        <dbReference type="ARBA" id="ARBA00022692"/>
    </source>
</evidence>
<evidence type="ECO:0000259" key="6">
    <source>
        <dbReference type="PROSITE" id="PS50262"/>
    </source>
</evidence>
<keyword evidence="7" id="KW-1185">Reference proteome</keyword>
<accession>A0AAF5DEX0</accession>
<feature type="transmembrane region" description="Helical" evidence="5">
    <location>
        <begin position="109"/>
        <end position="129"/>
    </location>
</feature>
<feature type="transmembrane region" description="Helical" evidence="5">
    <location>
        <begin position="61"/>
        <end position="78"/>
    </location>
</feature>
<dbReference type="InterPro" id="IPR047130">
    <property type="entry name" value="7TM_GPCR_Srsx_nematod"/>
</dbReference>
<protein>
    <submittedName>
        <fullName evidence="8">G_PROTEIN_RECEP_F1_2 domain-containing protein</fullName>
    </submittedName>
</protein>